<dbReference type="AlphaFoldDB" id="A0AAV7IG83"/>
<gene>
    <name evidence="1" type="ORF">KQX54_017411</name>
</gene>
<evidence type="ECO:0000313" key="2">
    <source>
        <dbReference type="Proteomes" id="UP000826195"/>
    </source>
</evidence>
<accession>A0AAV7IG83</accession>
<evidence type="ECO:0000313" key="1">
    <source>
        <dbReference type="EMBL" id="KAH0550103.1"/>
    </source>
</evidence>
<name>A0AAV7IG83_COTGL</name>
<organism evidence="1 2">
    <name type="scientific">Cotesia glomerata</name>
    <name type="common">Lepidopteran parasitic wasp</name>
    <name type="synonym">Apanteles glomeratus</name>
    <dbReference type="NCBI Taxonomy" id="32391"/>
    <lineage>
        <taxon>Eukaryota</taxon>
        <taxon>Metazoa</taxon>
        <taxon>Ecdysozoa</taxon>
        <taxon>Arthropoda</taxon>
        <taxon>Hexapoda</taxon>
        <taxon>Insecta</taxon>
        <taxon>Pterygota</taxon>
        <taxon>Neoptera</taxon>
        <taxon>Endopterygota</taxon>
        <taxon>Hymenoptera</taxon>
        <taxon>Apocrita</taxon>
        <taxon>Ichneumonoidea</taxon>
        <taxon>Braconidae</taxon>
        <taxon>Microgastrinae</taxon>
        <taxon>Cotesia</taxon>
    </lineage>
</organism>
<dbReference type="EMBL" id="JAHXZJ010001864">
    <property type="protein sequence ID" value="KAH0550103.1"/>
    <property type="molecule type" value="Genomic_DNA"/>
</dbReference>
<protein>
    <submittedName>
        <fullName evidence="1">Uncharacterized protein</fullName>
    </submittedName>
</protein>
<keyword evidence="2" id="KW-1185">Reference proteome</keyword>
<reference evidence="1 2" key="1">
    <citation type="journal article" date="2021" name="J. Hered.">
        <title>A chromosome-level genome assembly of the parasitoid wasp, Cotesia glomerata (Hymenoptera: Braconidae).</title>
        <authorList>
            <person name="Pinto B.J."/>
            <person name="Weis J.J."/>
            <person name="Gamble T."/>
            <person name="Ode P.J."/>
            <person name="Paul R."/>
            <person name="Zaspel J.M."/>
        </authorList>
    </citation>
    <scope>NUCLEOTIDE SEQUENCE [LARGE SCALE GENOMIC DNA]</scope>
    <source>
        <strain evidence="1">CgM1</strain>
    </source>
</reference>
<dbReference type="Proteomes" id="UP000826195">
    <property type="component" value="Unassembled WGS sequence"/>
</dbReference>
<sequence>MDNKETKEYHDRINEFQCVLLSSDSACWSYCLNALKCLPSNAMKDERWFINLGHPFSRALFSVFSIDVLPSRGPCSFFISSLLTLEAASSSHPELLKLIDNAKVDT</sequence>
<comment type="caution">
    <text evidence="1">The sequence shown here is derived from an EMBL/GenBank/DDBJ whole genome shotgun (WGS) entry which is preliminary data.</text>
</comment>
<proteinExistence type="predicted"/>